<feature type="region of interest" description="Disordered" evidence="10">
    <location>
        <begin position="329"/>
        <end position="405"/>
    </location>
</feature>
<keyword evidence="7" id="KW-0508">mRNA splicing</keyword>
<dbReference type="CDD" id="cd19609">
    <property type="entry name" value="NTD_TDP-43"/>
    <property type="match status" value="1"/>
</dbReference>
<feature type="domain" description="RRM" evidence="11">
    <location>
        <begin position="106"/>
        <end position="184"/>
    </location>
</feature>
<dbReference type="SUPFAM" id="SSF54928">
    <property type="entry name" value="RNA-binding domain, RBD"/>
    <property type="match status" value="1"/>
</dbReference>
<evidence type="ECO:0000256" key="8">
    <source>
        <dbReference type="ARBA" id="ARBA00023242"/>
    </source>
</evidence>
<evidence type="ECO:0000256" key="7">
    <source>
        <dbReference type="ARBA" id="ARBA00023187"/>
    </source>
</evidence>
<evidence type="ECO:0000256" key="3">
    <source>
        <dbReference type="ARBA" id="ARBA00022737"/>
    </source>
</evidence>
<keyword evidence="6" id="KW-0804">Transcription</keyword>
<evidence type="ECO:0000313" key="13">
    <source>
        <dbReference type="Proteomes" id="UP001233999"/>
    </source>
</evidence>
<evidence type="ECO:0000256" key="1">
    <source>
        <dbReference type="ARBA" id="ARBA00004123"/>
    </source>
</evidence>
<accession>A0AAD7ZW93</accession>
<keyword evidence="2" id="KW-0507">mRNA processing</keyword>
<evidence type="ECO:0000256" key="10">
    <source>
        <dbReference type="SAM" id="MobiDB-lite"/>
    </source>
</evidence>
<dbReference type="Pfam" id="PF00076">
    <property type="entry name" value="RRM_1"/>
    <property type="match status" value="1"/>
</dbReference>
<evidence type="ECO:0000256" key="4">
    <source>
        <dbReference type="ARBA" id="ARBA00022884"/>
    </source>
</evidence>
<comment type="caution">
    <text evidence="12">The sequence shown here is derived from an EMBL/GenBank/DDBJ whole genome shotgun (WGS) entry which is preliminary data.</text>
</comment>
<evidence type="ECO:0000256" key="9">
    <source>
        <dbReference type="PROSITE-ProRule" id="PRU00176"/>
    </source>
</evidence>
<evidence type="ECO:0000259" key="11">
    <source>
        <dbReference type="PROSITE" id="PS50102"/>
    </source>
</evidence>
<feature type="compositionally biased region" description="Basic and acidic residues" evidence="10">
    <location>
        <begin position="335"/>
        <end position="368"/>
    </location>
</feature>
<feature type="compositionally biased region" description="Basic and acidic residues" evidence="10">
    <location>
        <begin position="464"/>
        <end position="484"/>
    </location>
</feature>
<dbReference type="InterPro" id="IPR000504">
    <property type="entry name" value="RRM_dom"/>
</dbReference>
<evidence type="ECO:0000256" key="2">
    <source>
        <dbReference type="ARBA" id="ARBA00022664"/>
    </source>
</evidence>
<proteinExistence type="predicted"/>
<dbReference type="GO" id="GO:0008380">
    <property type="term" value="P:RNA splicing"/>
    <property type="evidence" value="ECO:0007669"/>
    <property type="project" value="UniProtKB-KW"/>
</dbReference>
<keyword evidence="5" id="KW-0805">Transcription regulation</keyword>
<dbReference type="PROSITE" id="PS50102">
    <property type="entry name" value="RRM"/>
    <property type="match status" value="1"/>
</dbReference>
<keyword evidence="8" id="KW-0539">Nucleus</keyword>
<feature type="compositionally biased region" description="Basic and acidic residues" evidence="10">
    <location>
        <begin position="419"/>
        <end position="443"/>
    </location>
</feature>
<dbReference type="CDD" id="cd12321">
    <property type="entry name" value="RRM1_TDP43"/>
    <property type="match status" value="1"/>
</dbReference>
<sequence>MSSYLQVAEDEGEEPIELPTEDDSTLLLSTLAAQFPGTCGLKYRNPESRAMRGVRLVEGRLHPPENGWGNCVYYCVFPKENKRKSDDHLENSTAKTKRMETKLKCSDLIVLGLPWKTTEQQLREYFESFGEVLMAQVKKDPKSGQSKGFGFIRFGTYESQMRVLAQRHMIDGRWCDVKIPNSKNLDAACSSVRGGEAYIGGTATHYESDDTAAAYTGYDSAPVYQYNEMGQYVCNSNYQYDSTNTGTYVPNDPYKVSSSAYNPNLRPSSYPVNGVYNKVGEMDHSYRSSVDVSQREDTAGGYQFDHYGNAHRMAARKDYDDIHRAQNHSLYGTQTRDKAPHERDHNATYNRYESDERIRHSTSHEHHYNPYTTSYDRMPDKEYVSSGSWDDAQKSYSKTHRHVSRESLKRYLEKYADKLSRKERDRSSRHGSYDKYKHSSESHSHRHRSGPKDGGKGYYGGSDSEDKSHYKRKSSERDEWSEKRSSYSRSDNYYSAGATAGPKSIPVIQSSLLIGSSVCIVLNKNFLFC</sequence>
<dbReference type="InterPro" id="IPR012677">
    <property type="entry name" value="Nucleotide-bd_a/b_plait_sf"/>
</dbReference>
<name>A0AAD7ZW93_DIPPU</name>
<dbReference type="GO" id="GO:0010468">
    <property type="term" value="P:regulation of gene expression"/>
    <property type="evidence" value="ECO:0007669"/>
    <property type="project" value="TreeGrafter"/>
</dbReference>
<evidence type="ECO:0000256" key="5">
    <source>
        <dbReference type="ARBA" id="ARBA00023015"/>
    </source>
</evidence>
<reference evidence="12" key="2">
    <citation type="submission" date="2023-05" db="EMBL/GenBank/DDBJ databases">
        <authorList>
            <person name="Fouks B."/>
        </authorList>
    </citation>
    <scope>NUCLEOTIDE SEQUENCE</scope>
    <source>
        <strain evidence="12">Stay&amp;Tobe</strain>
        <tissue evidence="12">Testes</tissue>
    </source>
</reference>
<protein>
    <recommendedName>
        <fullName evidence="11">RRM domain-containing protein</fullName>
    </recommendedName>
</protein>
<dbReference type="SMART" id="SM00360">
    <property type="entry name" value="RRM"/>
    <property type="match status" value="1"/>
</dbReference>
<dbReference type="Pfam" id="PF18694">
    <property type="entry name" value="TDP-43_N"/>
    <property type="match status" value="1"/>
</dbReference>
<evidence type="ECO:0000313" key="12">
    <source>
        <dbReference type="EMBL" id="KAJ9587327.1"/>
    </source>
</evidence>
<feature type="region of interest" description="Disordered" evidence="10">
    <location>
        <begin position="419"/>
        <end position="484"/>
    </location>
</feature>
<dbReference type="Proteomes" id="UP001233999">
    <property type="component" value="Unassembled WGS sequence"/>
</dbReference>
<keyword evidence="3" id="KW-0677">Repeat</keyword>
<dbReference type="Gene3D" id="3.30.70.330">
    <property type="match status" value="1"/>
</dbReference>
<dbReference type="FunFam" id="3.30.70.330:FF:000098">
    <property type="entry name" value="TAR DNA-binding protein 43"/>
    <property type="match status" value="1"/>
</dbReference>
<keyword evidence="4 9" id="KW-0694">RNA-binding</keyword>
<dbReference type="GO" id="GO:0005654">
    <property type="term" value="C:nucleoplasm"/>
    <property type="evidence" value="ECO:0007669"/>
    <property type="project" value="TreeGrafter"/>
</dbReference>
<dbReference type="GO" id="GO:0006397">
    <property type="term" value="P:mRNA processing"/>
    <property type="evidence" value="ECO:0007669"/>
    <property type="project" value="UniProtKB-KW"/>
</dbReference>
<dbReference type="GO" id="GO:0003723">
    <property type="term" value="F:RNA binding"/>
    <property type="evidence" value="ECO:0007669"/>
    <property type="project" value="UniProtKB-UniRule"/>
</dbReference>
<gene>
    <name evidence="12" type="ORF">L9F63_019154</name>
</gene>
<dbReference type="PANTHER" id="PTHR48033:SF9">
    <property type="entry name" value="TAR DNA-BINDING PROTEIN 43"/>
    <property type="match status" value="1"/>
</dbReference>
<dbReference type="InterPro" id="IPR035979">
    <property type="entry name" value="RBD_domain_sf"/>
</dbReference>
<organism evidence="12 13">
    <name type="scientific">Diploptera punctata</name>
    <name type="common">Pacific beetle cockroach</name>
    <dbReference type="NCBI Taxonomy" id="6984"/>
    <lineage>
        <taxon>Eukaryota</taxon>
        <taxon>Metazoa</taxon>
        <taxon>Ecdysozoa</taxon>
        <taxon>Arthropoda</taxon>
        <taxon>Hexapoda</taxon>
        <taxon>Insecta</taxon>
        <taxon>Pterygota</taxon>
        <taxon>Neoptera</taxon>
        <taxon>Polyneoptera</taxon>
        <taxon>Dictyoptera</taxon>
        <taxon>Blattodea</taxon>
        <taxon>Blaberoidea</taxon>
        <taxon>Blaberidae</taxon>
        <taxon>Diplopterinae</taxon>
        <taxon>Diploptera</taxon>
    </lineage>
</organism>
<dbReference type="AlphaFoldDB" id="A0AAD7ZW93"/>
<dbReference type="EMBL" id="JASPKZ010006452">
    <property type="protein sequence ID" value="KAJ9587327.1"/>
    <property type="molecule type" value="Genomic_DNA"/>
</dbReference>
<dbReference type="GO" id="GO:0000785">
    <property type="term" value="C:chromatin"/>
    <property type="evidence" value="ECO:0007669"/>
    <property type="project" value="TreeGrafter"/>
</dbReference>
<feature type="non-terminal residue" evidence="12">
    <location>
        <position position="1"/>
    </location>
</feature>
<dbReference type="InterPro" id="IPR041105">
    <property type="entry name" value="TDP-43_N"/>
</dbReference>
<comment type="subcellular location">
    <subcellularLocation>
        <location evidence="1">Nucleus</location>
    </subcellularLocation>
</comment>
<dbReference type="PANTHER" id="PTHR48033">
    <property type="entry name" value="RNA-BINDING (RRM/RBD/RNP MOTIFS) FAMILY PROTEIN"/>
    <property type="match status" value="1"/>
</dbReference>
<evidence type="ECO:0000256" key="6">
    <source>
        <dbReference type="ARBA" id="ARBA00023163"/>
    </source>
</evidence>
<reference evidence="12" key="1">
    <citation type="journal article" date="2023" name="IScience">
        <title>Live-bearing cockroach genome reveals convergent evolutionary mechanisms linked to viviparity in insects and beyond.</title>
        <authorList>
            <person name="Fouks B."/>
            <person name="Harrison M.C."/>
            <person name="Mikhailova A.A."/>
            <person name="Marchal E."/>
            <person name="English S."/>
            <person name="Carruthers M."/>
            <person name="Jennings E.C."/>
            <person name="Chiamaka E.L."/>
            <person name="Frigard R.A."/>
            <person name="Pippel M."/>
            <person name="Attardo G.M."/>
            <person name="Benoit J.B."/>
            <person name="Bornberg-Bauer E."/>
            <person name="Tobe S.S."/>
        </authorList>
    </citation>
    <scope>NUCLEOTIDE SEQUENCE</scope>
    <source>
        <strain evidence="12">Stay&amp;Tobe</strain>
    </source>
</reference>
<keyword evidence="13" id="KW-1185">Reference proteome</keyword>